<evidence type="ECO:0000259" key="2">
    <source>
        <dbReference type="PROSITE" id="PS51462"/>
    </source>
</evidence>
<evidence type="ECO:0000256" key="1">
    <source>
        <dbReference type="ARBA" id="ARBA00022801"/>
    </source>
</evidence>
<evidence type="ECO:0000313" key="3">
    <source>
        <dbReference type="EMBL" id="RRD50413.1"/>
    </source>
</evidence>
<dbReference type="SUPFAM" id="SSF46785">
    <property type="entry name" value="Winged helix' DNA-binding domain"/>
    <property type="match status" value="1"/>
</dbReference>
<feature type="domain" description="Nudix hydrolase" evidence="2">
    <location>
        <begin position="5"/>
        <end position="140"/>
    </location>
</feature>
<dbReference type="InterPro" id="IPR036388">
    <property type="entry name" value="WH-like_DNA-bd_sf"/>
</dbReference>
<dbReference type="EMBL" id="RQYT01000006">
    <property type="protein sequence ID" value="RRD50413.1"/>
    <property type="molecule type" value="Genomic_DNA"/>
</dbReference>
<dbReference type="Gene3D" id="3.90.79.10">
    <property type="entry name" value="Nucleoside Triphosphate Pyrophosphohydrolase"/>
    <property type="match status" value="1"/>
</dbReference>
<gene>
    <name evidence="3" type="ORF">EII35_04480</name>
</gene>
<organism evidence="3 4">
    <name type="scientific">Arachnia propionica</name>
    <dbReference type="NCBI Taxonomy" id="1750"/>
    <lineage>
        <taxon>Bacteria</taxon>
        <taxon>Bacillati</taxon>
        <taxon>Actinomycetota</taxon>
        <taxon>Actinomycetes</taxon>
        <taxon>Propionibacteriales</taxon>
        <taxon>Propionibacteriaceae</taxon>
        <taxon>Arachnia</taxon>
    </lineage>
</organism>
<dbReference type="PANTHER" id="PTHR43736:SF4">
    <property type="entry name" value="SLR1690 PROTEIN"/>
    <property type="match status" value="1"/>
</dbReference>
<dbReference type="InterPro" id="IPR036390">
    <property type="entry name" value="WH_DNA-bd_sf"/>
</dbReference>
<dbReference type="OrthoDB" id="9786141at2"/>
<dbReference type="Proteomes" id="UP000280935">
    <property type="component" value="Unassembled WGS sequence"/>
</dbReference>
<dbReference type="PANTHER" id="PTHR43736">
    <property type="entry name" value="ADP-RIBOSE PYROPHOSPHATASE"/>
    <property type="match status" value="1"/>
</dbReference>
<dbReference type="InterPro" id="IPR000086">
    <property type="entry name" value="NUDIX_hydrolase_dom"/>
</dbReference>
<comment type="caution">
    <text evidence="3">The sequence shown here is derived from an EMBL/GenBank/DDBJ whole genome shotgun (WGS) entry which is preliminary data.</text>
</comment>
<dbReference type="CDD" id="cd18873">
    <property type="entry name" value="NUDIX_NadM_like"/>
    <property type="match status" value="1"/>
</dbReference>
<dbReference type="Gene3D" id="1.10.10.10">
    <property type="entry name" value="Winged helix-like DNA-binding domain superfamily/Winged helix DNA-binding domain"/>
    <property type="match status" value="1"/>
</dbReference>
<dbReference type="Pfam" id="PF00293">
    <property type="entry name" value="NUDIX"/>
    <property type="match status" value="1"/>
</dbReference>
<dbReference type="Pfam" id="PF21906">
    <property type="entry name" value="WHD_NrtR"/>
    <property type="match status" value="1"/>
</dbReference>
<dbReference type="AlphaFoldDB" id="A0A3P1X124"/>
<proteinExistence type="predicted"/>
<dbReference type="PROSITE" id="PS00893">
    <property type="entry name" value="NUDIX_BOX"/>
    <property type="match status" value="1"/>
</dbReference>
<accession>A0A3P1X124</accession>
<dbReference type="GO" id="GO:0016787">
    <property type="term" value="F:hydrolase activity"/>
    <property type="evidence" value="ECO:0007669"/>
    <property type="project" value="UniProtKB-KW"/>
</dbReference>
<protein>
    <submittedName>
        <fullName evidence="3">NUDIX hydrolase</fullName>
    </submittedName>
</protein>
<sequence>MDLPKLTLAVDLVILTIHEDQLKVALVRRGIPPFLGAFALPGGFVLDDESVLDAARRELVEEAGLVVESAHLEQLATFGEPDRDPRGRVVSVAHLALTPSPGPLVAGSDAAEAAWFDVADLPPLAFDHAEILAVGLERARAKLEYTTIATKFCAPEFTMRELRAVYETAWGQGLDPRNFSRKVLGSPGFVVECGTRSGGRGRPAALYRAGEAESLHPAVLRDGLSRAGEARPHPPTADRAG</sequence>
<dbReference type="InterPro" id="IPR015797">
    <property type="entry name" value="NUDIX_hydrolase-like_dom_sf"/>
</dbReference>
<dbReference type="InterPro" id="IPR054105">
    <property type="entry name" value="WHD_NrtR"/>
</dbReference>
<dbReference type="RefSeq" id="WP_125227271.1">
    <property type="nucleotide sequence ID" value="NZ_RQYT01000006.1"/>
</dbReference>
<dbReference type="PROSITE" id="PS51462">
    <property type="entry name" value="NUDIX"/>
    <property type="match status" value="1"/>
</dbReference>
<reference evidence="3 4" key="1">
    <citation type="submission" date="2018-11" db="EMBL/GenBank/DDBJ databases">
        <title>Genomes From Bacteria Associated with the Canine Oral Cavity: a Test Case for Automated Genome-Based Taxonomic Assignment.</title>
        <authorList>
            <person name="Coil D.A."/>
            <person name="Jospin G."/>
            <person name="Darling A.E."/>
            <person name="Wallis C."/>
            <person name="Davis I.J."/>
            <person name="Harris S."/>
            <person name="Eisen J.A."/>
            <person name="Holcombe L.J."/>
            <person name="O'Flynn C."/>
        </authorList>
    </citation>
    <scope>NUCLEOTIDE SEQUENCE [LARGE SCALE GENOMIC DNA]</scope>
    <source>
        <strain evidence="3 4">OH2822_COT-296</strain>
    </source>
</reference>
<keyword evidence="1 3" id="KW-0378">Hydrolase</keyword>
<dbReference type="SUPFAM" id="SSF55811">
    <property type="entry name" value="Nudix"/>
    <property type="match status" value="1"/>
</dbReference>
<evidence type="ECO:0000313" key="4">
    <source>
        <dbReference type="Proteomes" id="UP000280935"/>
    </source>
</evidence>
<name>A0A3P1X124_9ACTN</name>
<dbReference type="InterPro" id="IPR020084">
    <property type="entry name" value="NUDIX_hydrolase_CS"/>
</dbReference>